<sequence>MSALSVLFLGAFIFGSCYGNPTPAPQKFTYNTIWQGCFASKSAAYGYASRAECEERSNVQDLICYGPALSLREPPTPTPLPNGLTLPVMKPWRCHDTACPDTHNCVNGGLISQCCSKEYTKLKWEVIEAEKCPDGSKAGGERKGDKFWTHVGVSCDDLACGEGQKCVKINDLVSKCCGAK</sequence>
<reference evidence="2" key="1">
    <citation type="submission" date="2023-06" db="EMBL/GenBank/DDBJ databases">
        <title>Genomic analysis of the entomopathogenic nematode Steinernema hermaphroditum.</title>
        <authorList>
            <person name="Schwarz E.M."/>
            <person name="Heppert J.K."/>
            <person name="Baniya A."/>
            <person name="Schwartz H.T."/>
            <person name="Tan C.-H."/>
            <person name="Antoshechkin I."/>
            <person name="Sternberg P.W."/>
            <person name="Goodrich-Blair H."/>
            <person name="Dillman A.R."/>
        </authorList>
    </citation>
    <scope>NUCLEOTIDE SEQUENCE</scope>
    <source>
        <strain evidence="2">PS9179</strain>
        <tissue evidence="2">Whole animal</tissue>
    </source>
</reference>
<feature type="chain" id="PRO_5041379551" description="WAP domain-containing protein" evidence="1">
    <location>
        <begin position="20"/>
        <end position="180"/>
    </location>
</feature>
<accession>A0AA39HXL9</accession>
<evidence type="ECO:0000313" key="3">
    <source>
        <dbReference type="Proteomes" id="UP001175271"/>
    </source>
</evidence>
<feature type="signal peptide" evidence="1">
    <location>
        <begin position="1"/>
        <end position="19"/>
    </location>
</feature>
<dbReference type="EMBL" id="JAUCMV010000003">
    <property type="protein sequence ID" value="KAK0413947.1"/>
    <property type="molecule type" value="Genomic_DNA"/>
</dbReference>
<proteinExistence type="predicted"/>
<keyword evidence="3" id="KW-1185">Reference proteome</keyword>
<evidence type="ECO:0008006" key="4">
    <source>
        <dbReference type="Google" id="ProtNLM"/>
    </source>
</evidence>
<keyword evidence="1" id="KW-0732">Signal</keyword>
<evidence type="ECO:0000313" key="2">
    <source>
        <dbReference type="EMBL" id="KAK0413947.1"/>
    </source>
</evidence>
<evidence type="ECO:0000256" key="1">
    <source>
        <dbReference type="SAM" id="SignalP"/>
    </source>
</evidence>
<protein>
    <recommendedName>
        <fullName evidence="4">WAP domain-containing protein</fullName>
    </recommendedName>
</protein>
<gene>
    <name evidence="2" type="ORF">QR680_007073</name>
</gene>
<dbReference type="AlphaFoldDB" id="A0AA39HXL9"/>
<organism evidence="2 3">
    <name type="scientific">Steinernema hermaphroditum</name>
    <dbReference type="NCBI Taxonomy" id="289476"/>
    <lineage>
        <taxon>Eukaryota</taxon>
        <taxon>Metazoa</taxon>
        <taxon>Ecdysozoa</taxon>
        <taxon>Nematoda</taxon>
        <taxon>Chromadorea</taxon>
        <taxon>Rhabditida</taxon>
        <taxon>Tylenchina</taxon>
        <taxon>Panagrolaimomorpha</taxon>
        <taxon>Strongyloidoidea</taxon>
        <taxon>Steinernematidae</taxon>
        <taxon>Steinernema</taxon>
    </lineage>
</organism>
<dbReference type="Proteomes" id="UP001175271">
    <property type="component" value="Unassembled WGS sequence"/>
</dbReference>
<name>A0AA39HXL9_9BILA</name>
<comment type="caution">
    <text evidence="2">The sequence shown here is derived from an EMBL/GenBank/DDBJ whole genome shotgun (WGS) entry which is preliminary data.</text>
</comment>